<gene>
    <name evidence="6" type="ORF">L618_001400000470</name>
</gene>
<evidence type="ECO:0000256" key="2">
    <source>
        <dbReference type="ARBA" id="ARBA00022679"/>
    </source>
</evidence>
<comment type="caution">
    <text evidence="6">The sequence shown here is derived from an EMBL/GenBank/DDBJ whole genome shotgun (WGS) entry which is preliminary data.</text>
</comment>
<evidence type="ECO:0000256" key="1">
    <source>
        <dbReference type="ARBA" id="ARBA00022676"/>
    </source>
</evidence>
<evidence type="ECO:0000259" key="3">
    <source>
        <dbReference type="Pfam" id="PF00534"/>
    </source>
</evidence>
<proteinExistence type="predicted"/>
<dbReference type="PANTHER" id="PTHR12526:SF630">
    <property type="entry name" value="GLYCOSYLTRANSFERASE"/>
    <property type="match status" value="1"/>
</dbReference>
<feature type="domain" description="Glycosyl transferase family 1" evidence="3">
    <location>
        <begin position="567"/>
        <end position="733"/>
    </location>
</feature>
<dbReference type="InterPro" id="IPR001296">
    <property type="entry name" value="Glyco_trans_1"/>
</dbReference>
<dbReference type="GO" id="GO:0016757">
    <property type="term" value="F:glycosyltransferase activity"/>
    <property type="evidence" value="ECO:0007669"/>
    <property type="project" value="UniProtKB-KW"/>
</dbReference>
<evidence type="ECO:0000313" key="7">
    <source>
        <dbReference type="Proteomes" id="UP000317573"/>
    </source>
</evidence>
<keyword evidence="1" id="KW-0328">Glycosyltransferase</keyword>
<protein>
    <submittedName>
        <fullName evidence="6">Glycosyltransferase involved in cell wall biosynthesis</fullName>
    </submittedName>
</protein>
<organism evidence="6 7">
    <name type="scientific">Rhodococcus rhodochrous J45</name>
    <dbReference type="NCBI Taxonomy" id="935266"/>
    <lineage>
        <taxon>Bacteria</taxon>
        <taxon>Bacillati</taxon>
        <taxon>Actinomycetota</taxon>
        <taxon>Actinomycetes</taxon>
        <taxon>Mycobacteriales</taxon>
        <taxon>Nocardiaceae</taxon>
        <taxon>Rhodococcus</taxon>
    </lineage>
</organism>
<dbReference type="Pfam" id="PF13579">
    <property type="entry name" value="Glyco_trans_4_4"/>
    <property type="match status" value="1"/>
</dbReference>
<feature type="domain" description="Glycosyl transferase family 1" evidence="3">
    <location>
        <begin position="189"/>
        <end position="351"/>
    </location>
</feature>
<feature type="domain" description="Glycosyltransferase subfamily 4-like N-terminal" evidence="5">
    <location>
        <begin position="394"/>
        <end position="553"/>
    </location>
</feature>
<evidence type="ECO:0000259" key="4">
    <source>
        <dbReference type="Pfam" id="PF13439"/>
    </source>
</evidence>
<dbReference type="EMBL" id="VLJT01000011">
    <property type="protein sequence ID" value="TWH23073.1"/>
    <property type="molecule type" value="Genomic_DNA"/>
</dbReference>
<evidence type="ECO:0000259" key="5">
    <source>
        <dbReference type="Pfam" id="PF13579"/>
    </source>
</evidence>
<feature type="domain" description="Glycosyltransferase subfamily 4-like N-terminal" evidence="4">
    <location>
        <begin position="18"/>
        <end position="176"/>
    </location>
</feature>
<dbReference type="Proteomes" id="UP000317573">
    <property type="component" value="Unassembled WGS sequence"/>
</dbReference>
<evidence type="ECO:0000313" key="6">
    <source>
        <dbReference type="EMBL" id="TWH23073.1"/>
    </source>
</evidence>
<dbReference type="Pfam" id="PF13439">
    <property type="entry name" value="Glyco_transf_4"/>
    <property type="match status" value="1"/>
</dbReference>
<dbReference type="InterPro" id="IPR028098">
    <property type="entry name" value="Glyco_trans_4-like_N"/>
</dbReference>
<dbReference type="AlphaFoldDB" id="A0A562EMW3"/>
<dbReference type="SUPFAM" id="SSF53756">
    <property type="entry name" value="UDP-Glycosyltransferase/glycogen phosphorylase"/>
    <property type="match status" value="2"/>
</dbReference>
<dbReference type="Pfam" id="PF00534">
    <property type="entry name" value="Glycos_transf_1"/>
    <property type="match status" value="2"/>
</dbReference>
<dbReference type="PANTHER" id="PTHR12526">
    <property type="entry name" value="GLYCOSYLTRANSFERASE"/>
    <property type="match status" value="1"/>
</dbReference>
<sequence length="779" mass="85138">MYRSRPVRVMYVVPTLGFGGAERHVTTLLPRLDPGQFVSCAVCIGEEGALFPDLGEASIRATALHRTKRQALYAVADLVRQMRRFRPDVLITRGYNAEVLGRAAALIARVPHSVVWVHHCDDPEPRGRIRRLVDRLLDPVTDAYFGVAEAQRAFMTDDLGYPAEKITIVHNGVDPALYETTDDRSILVELGVPGDARIVGIVAAFRPEKDHVGFLNAARRVVDEVPDTCFVIVGDGPCRPEIESVVEETGLGDHVVLTGSRSDVGLLLRAMDVVVLCSYSIECFPMALLEAMASGRPAVCTAVGGVPEILVDGVTGYLVPPRDDAALAEGIVNVLSDPDRARKMGRAARERVESEFTLRRSVDASQQALAEVARAHRRPEPIRLTLVLDQTFVGGIEVLMLEVFRHFDPSVVRPRLLCLREAGPLADEYRRSGFDVEVIPRSGRYDPRRLPRLIAALRKDRTDAVLVTHHHPLAHALGRTAALMAGIPVNLVAAHDMDLTAVGKRCLPRWAVATLFLADALVLLAPCQGDYLRREEGVGLRPWSRTREVVITNGTDIGDPPGDEDRIRARAALGLAPDDFAVGIVARLSEQKAHHVLFEAVEAAARTNPEIRLLVIGEGTRESELRSLAESLEVSNRIVFMGVRRDVRTMLPGLDVSALSSVHEGAPITVIEAMAAGVPVVATECGCLPDMVTDGVEGFLVPVGDSEAIARRLRMMADDRSLARRMGANGRRRAERDYRISRTADSFEAMLIDLMEGKNPARRAVGGRCRPGEEGLSRQ</sequence>
<dbReference type="Gene3D" id="3.40.50.2000">
    <property type="entry name" value="Glycogen Phosphorylase B"/>
    <property type="match status" value="4"/>
</dbReference>
<dbReference type="RefSeq" id="WP_261379857.1">
    <property type="nucleotide sequence ID" value="NZ_VLJT01000011.1"/>
</dbReference>
<reference evidence="6 7" key="1">
    <citation type="submission" date="2019-07" db="EMBL/GenBank/DDBJ databases">
        <title>Genome sequencing of lignin-degrading bacterial isolates.</title>
        <authorList>
            <person name="Gladden J."/>
        </authorList>
    </citation>
    <scope>NUCLEOTIDE SEQUENCE [LARGE SCALE GENOMIC DNA]</scope>
    <source>
        <strain evidence="6 7">J45</strain>
    </source>
</reference>
<accession>A0A562EMW3</accession>
<name>A0A562EMW3_RHORH</name>
<keyword evidence="2 6" id="KW-0808">Transferase</keyword>